<dbReference type="InterPro" id="IPR008271">
    <property type="entry name" value="Ser/Thr_kinase_AS"/>
</dbReference>
<accession>A0A0X3X3K0</accession>
<dbReference type="Pfam" id="PF00069">
    <property type="entry name" value="Pkinase"/>
    <property type="match status" value="1"/>
</dbReference>
<dbReference type="PANTHER" id="PTHR43289">
    <property type="entry name" value="MITOGEN-ACTIVATED PROTEIN KINASE KINASE KINASE 20-RELATED"/>
    <property type="match status" value="1"/>
</dbReference>
<feature type="domain" description="Protein kinase" evidence="11">
    <location>
        <begin position="18"/>
        <end position="281"/>
    </location>
</feature>
<organism evidence="13 14">
    <name type="scientific">Streptomyces violaceusniger</name>
    <dbReference type="NCBI Taxonomy" id="68280"/>
    <lineage>
        <taxon>Bacteria</taxon>
        <taxon>Bacillati</taxon>
        <taxon>Actinomycetota</taxon>
        <taxon>Actinomycetes</taxon>
        <taxon>Kitasatosporales</taxon>
        <taxon>Streptomycetaceae</taxon>
        <taxon>Streptomyces</taxon>
        <taxon>Streptomyces violaceusniger group</taxon>
    </lineage>
</organism>
<dbReference type="GO" id="GO:0004674">
    <property type="term" value="F:protein serine/threonine kinase activity"/>
    <property type="evidence" value="ECO:0007669"/>
    <property type="project" value="UniProtKB-KW"/>
</dbReference>
<evidence type="ECO:0000256" key="8">
    <source>
        <dbReference type="ARBA" id="ARBA00048679"/>
    </source>
</evidence>
<dbReference type="EC" id="2.7.11.1" evidence="1"/>
<dbReference type="OrthoDB" id="9762169at2"/>
<dbReference type="PROSITE" id="PS00108">
    <property type="entry name" value="PROTEIN_KINASE_ST"/>
    <property type="match status" value="1"/>
</dbReference>
<dbReference type="PANTHER" id="PTHR43289:SF34">
    <property type="entry name" value="SERINE_THREONINE-PROTEIN KINASE YBDM-RELATED"/>
    <property type="match status" value="1"/>
</dbReference>
<dbReference type="Gene3D" id="3.30.10.20">
    <property type="match status" value="4"/>
</dbReference>
<evidence type="ECO:0000259" key="11">
    <source>
        <dbReference type="PROSITE" id="PS50011"/>
    </source>
</evidence>
<dbReference type="AlphaFoldDB" id="A0A0X3X3K0"/>
<feature type="domain" description="PASTA" evidence="12">
    <location>
        <begin position="375"/>
        <end position="441"/>
    </location>
</feature>
<comment type="catalytic activity">
    <reaction evidence="8">
        <text>L-seryl-[protein] + ATP = O-phospho-L-seryl-[protein] + ADP + H(+)</text>
        <dbReference type="Rhea" id="RHEA:17989"/>
        <dbReference type="Rhea" id="RHEA-COMP:9863"/>
        <dbReference type="Rhea" id="RHEA-COMP:11604"/>
        <dbReference type="ChEBI" id="CHEBI:15378"/>
        <dbReference type="ChEBI" id="CHEBI:29999"/>
        <dbReference type="ChEBI" id="CHEBI:30616"/>
        <dbReference type="ChEBI" id="CHEBI:83421"/>
        <dbReference type="ChEBI" id="CHEBI:456216"/>
        <dbReference type="EC" id="2.7.11.1"/>
    </reaction>
</comment>
<comment type="catalytic activity">
    <reaction evidence="7">
        <text>L-threonyl-[protein] + ATP = O-phospho-L-threonyl-[protein] + ADP + H(+)</text>
        <dbReference type="Rhea" id="RHEA:46608"/>
        <dbReference type="Rhea" id="RHEA-COMP:11060"/>
        <dbReference type="Rhea" id="RHEA-COMP:11605"/>
        <dbReference type="ChEBI" id="CHEBI:15378"/>
        <dbReference type="ChEBI" id="CHEBI:30013"/>
        <dbReference type="ChEBI" id="CHEBI:30616"/>
        <dbReference type="ChEBI" id="CHEBI:61977"/>
        <dbReference type="ChEBI" id="CHEBI:456216"/>
        <dbReference type="EC" id="2.7.11.1"/>
    </reaction>
</comment>
<evidence type="ECO:0000256" key="3">
    <source>
        <dbReference type="ARBA" id="ARBA00022679"/>
    </source>
</evidence>
<evidence type="ECO:0000256" key="4">
    <source>
        <dbReference type="ARBA" id="ARBA00022741"/>
    </source>
</evidence>
<sequence length="646" mass="68023">MDTTLQDPLVGQELDGRYRVEARIAVGGMATVYRAVDTRLDRVLALKVMHQSLASDAAFVDRFIREAKSVARLAHANVVAVYDQGADGGHVYLAMEYVAGCTLRDVLRGRGALHPRAALDILEPVLAALGAAHRAGFVHRDMKPENVLIGDDGRVKVADFGLVRAVDTNTSASTGTVLGTVSYLAPEQIEHGTADPRADVYACGVVLYEMLTGSKPHGGSTPAQVLYQHLNQDVPPPSALAPGVAPELDALVATATARAAEGRPVDAVALLGSTRAVRAALTDDQLDAVPPQAREDTSAGAENRTTVIPRPAAAVDDEQELLNHTSRLELPPEPPRQQGHDRRGRGGMSRRGIVTIVAAVLVAIALAAGVWYVSAGQFTEVPPVLRKTQAEAEKKLHGAGLDVKVVNEFSDVIPKGKVIGSKPGPGERVRDTGTVTIRVSQGPPRAEVPNVVGMPLAEAKRKIADQGLTIGKVIRRFSSETARDSVLSTSPVSGSVRRPETPVSIVVSKGRPIDIPDVVGDSVDEARSELEDEGFKVKIAERQVFSEEDKGSVAEQSPAGDGDAEGAKGDTVTLTVSKGVQMIEVPDVTGMTADDAKAQLEGAGFKVDVEKALLFPGDKVQDQSVDGGDEAPKGSTITIKLKGGVF</sequence>
<keyword evidence="4" id="KW-0547">Nucleotide-binding</keyword>
<dbReference type="PROSITE" id="PS51178">
    <property type="entry name" value="PASTA"/>
    <property type="match status" value="4"/>
</dbReference>
<keyword evidence="10" id="KW-0472">Membrane</keyword>
<keyword evidence="10" id="KW-0812">Transmembrane</keyword>
<dbReference type="Proteomes" id="UP000053413">
    <property type="component" value="Unassembled WGS sequence"/>
</dbReference>
<feature type="region of interest" description="Disordered" evidence="9">
    <location>
        <begin position="288"/>
        <end position="347"/>
    </location>
</feature>
<keyword evidence="2 13" id="KW-0723">Serine/threonine-protein kinase</keyword>
<evidence type="ECO:0000256" key="7">
    <source>
        <dbReference type="ARBA" id="ARBA00047899"/>
    </source>
</evidence>
<dbReference type="FunFam" id="3.30.200.20:FF:000035">
    <property type="entry name" value="Serine/threonine protein kinase Stk1"/>
    <property type="match status" value="1"/>
</dbReference>
<dbReference type="EMBL" id="LLZJ01000110">
    <property type="protein sequence ID" value="KUL63659.1"/>
    <property type="molecule type" value="Genomic_DNA"/>
</dbReference>
<evidence type="ECO:0000256" key="6">
    <source>
        <dbReference type="ARBA" id="ARBA00022840"/>
    </source>
</evidence>
<dbReference type="Gene3D" id="1.10.510.10">
    <property type="entry name" value="Transferase(Phosphotransferase) domain 1"/>
    <property type="match status" value="1"/>
</dbReference>
<dbReference type="SUPFAM" id="SSF56112">
    <property type="entry name" value="Protein kinase-like (PK-like)"/>
    <property type="match status" value="1"/>
</dbReference>
<dbReference type="CDD" id="cd14014">
    <property type="entry name" value="STKc_PknB_like"/>
    <property type="match status" value="1"/>
</dbReference>
<dbReference type="SUPFAM" id="SSF54184">
    <property type="entry name" value="Penicillin-binding protein 2x (pbp-2x), c-terminal domain"/>
    <property type="match status" value="1"/>
</dbReference>
<dbReference type="FunFam" id="1.10.510.10:FF:000021">
    <property type="entry name" value="Serine/threonine protein kinase"/>
    <property type="match status" value="1"/>
</dbReference>
<evidence type="ECO:0000256" key="2">
    <source>
        <dbReference type="ARBA" id="ARBA00022527"/>
    </source>
</evidence>
<dbReference type="CDD" id="cd06577">
    <property type="entry name" value="PASTA_pknB"/>
    <property type="match status" value="4"/>
</dbReference>
<feature type="transmembrane region" description="Helical" evidence="10">
    <location>
        <begin position="352"/>
        <end position="373"/>
    </location>
</feature>
<feature type="domain" description="PASTA" evidence="12">
    <location>
        <begin position="442"/>
        <end position="508"/>
    </location>
</feature>
<proteinExistence type="predicted"/>
<evidence type="ECO:0000256" key="10">
    <source>
        <dbReference type="SAM" id="Phobius"/>
    </source>
</evidence>
<dbReference type="PROSITE" id="PS50011">
    <property type="entry name" value="PROTEIN_KINASE_DOM"/>
    <property type="match status" value="1"/>
</dbReference>
<feature type="domain" description="PASTA" evidence="12">
    <location>
        <begin position="579"/>
        <end position="643"/>
    </location>
</feature>
<dbReference type="Pfam" id="PF03793">
    <property type="entry name" value="PASTA"/>
    <property type="match status" value="4"/>
</dbReference>
<keyword evidence="5 13" id="KW-0418">Kinase</keyword>
<protein>
    <recommendedName>
        <fullName evidence="1">non-specific serine/threonine protein kinase</fullName>
        <ecNumber evidence="1">2.7.11.1</ecNumber>
    </recommendedName>
</protein>
<dbReference type="SMART" id="SM00220">
    <property type="entry name" value="S_TKc"/>
    <property type="match status" value="1"/>
</dbReference>
<evidence type="ECO:0000313" key="14">
    <source>
        <dbReference type="Proteomes" id="UP000053413"/>
    </source>
</evidence>
<gene>
    <name evidence="13" type="ORF">ADL28_10370</name>
</gene>
<dbReference type="GO" id="GO:0005524">
    <property type="term" value="F:ATP binding"/>
    <property type="evidence" value="ECO:0007669"/>
    <property type="project" value="UniProtKB-KW"/>
</dbReference>
<dbReference type="Gene3D" id="3.30.200.20">
    <property type="entry name" value="Phosphorylase Kinase, domain 1"/>
    <property type="match status" value="1"/>
</dbReference>
<dbReference type="NCBIfam" id="NF033483">
    <property type="entry name" value="PknB_PASTA_kin"/>
    <property type="match status" value="1"/>
</dbReference>
<feature type="domain" description="PASTA" evidence="12">
    <location>
        <begin position="509"/>
        <end position="578"/>
    </location>
</feature>
<evidence type="ECO:0000256" key="9">
    <source>
        <dbReference type="SAM" id="MobiDB-lite"/>
    </source>
</evidence>
<evidence type="ECO:0000256" key="5">
    <source>
        <dbReference type="ARBA" id="ARBA00022777"/>
    </source>
</evidence>
<dbReference type="InterPro" id="IPR000719">
    <property type="entry name" value="Prot_kinase_dom"/>
</dbReference>
<evidence type="ECO:0000256" key="1">
    <source>
        <dbReference type="ARBA" id="ARBA00012513"/>
    </source>
</evidence>
<dbReference type="RefSeq" id="WP_059143434.1">
    <property type="nucleotide sequence ID" value="NZ_LLZJ01000110.1"/>
</dbReference>
<comment type="caution">
    <text evidence="13">The sequence shown here is derived from an EMBL/GenBank/DDBJ whole genome shotgun (WGS) entry which is preliminary data.</text>
</comment>
<dbReference type="SMART" id="SM00740">
    <property type="entry name" value="PASTA"/>
    <property type="match status" value="4"/>
</dbReference>
<name>A0A0X3X3K0_STRVO</name>
<reference evidence="14" key="1">
    <citation type="submission" date="2015-10" db="EMBL/GenBank/DDBJ databases">
        <authorList>
            <person name="Ju K.-S."/>
            <person name="Doroghazi J.R."/>
            <person name="Metcalf W.W."/>
        </authorList>
    </citation>
    <scope>NUCLEOTIDE SEQUENCE [LARGE SCALE GENOMIC DNA]</scope>
    <source>
        <strain evidence="14">NRRL F-8817</strain>
    </source>
</reference>
<evidence type="ECO:0000259" key="12">
    <source>
        <dbReference type="PROSITE" id="PS51178"/>
    </source>
</evidence>
<dbReference type="GO" id="GO:0045717">
    <property type="term" value="P:negative regulation of fatty acid biosynthetic process"/>
    <property type="evidence" value="ECO:0007669"/>
    <property type="project" value="UniProtKB-ARBA"/>
</dbReference>
<keyword evidence="3" id="KW-0808">Transferase</keyword>
<feature type="region of interest" description="Disordered" evidence="9">
    <location>
        <begin position="546"/>
        <end position="569"/>
    </location>
</feature>
<evidence type="ECO:0000313" key="13">
    <source>
        <dbReference type="EMBL" id="KUL63659.1"/>
    </source>
</evidence>
<dbReference type="InterPro" id="IPR005543">
    <property type="entry name" value="PASTA_dom"/>
</dbReference>
<keyword evidence="10" id="KW-1133">Transmembrane helix</keyword>
<keyword evidence="6" id="KW-0067">ATP-binding</keyword>
<dbReference type="InterPro" id="IPR011009">
    <property type="entry name" value="Kinase-like_dom_sf"/>
</dbReference>